<proteinExistence type="predicted"/>
<gene>
    <name evidence="3" type="ORF">METZ01_LOCUS15484</name>
</gene>
<dbReference type="GO" id="GO:0016126">
    <property type="term" value="P:sterol biosynthetic process"/>
    <property type="evidence" value="ECO:0007669"/>
    <property type="project" value="TreeGrafter"/>
</dbReference>
<dbReference type="CDD" id="cd02440">
    <property type="entry name" value="AdoMet_MTases"/>
    <property type="match status" value="1"/>
</dbReference>
<protein>
    <recommendedName>
        <fullName evidence="2">Methyltransferase domain-containing protein</fullName>
    </recommendedName>
</protein>
<organism evidence="3">
    <name type="scientific">marine metagenome</name>
    <dbReference type="NCBI Taxonomy" id="408172"/>
    <lineage>
        <taxon>unclassified sequences</taxon>
        <taxon>metagenomes</taxon>
        <taxon>ecological metagenomes</taxon>
    </lineage>
</organism>
<dbReference type="Gene3D" id="3.40.50.150">
    <property type="entry name" value="Vaccinia Virus protein VP39"/>
    <property type="match status" value="1"/>
</dbReference>
<evidence type="ECO:0000256" key="1">
    <source>
        <dbReference type="ARBA" id="ARBA00022679"/>
    </source>
</evidence>
<dbReference type="InterPro" id="IPR041698">
    <property type="entry name" value="Methyltransf_25"/>
</dbReference>
<dbReference type="InterPro" id="IPR050447">
    <property type="entry name" value="Erg6_SMT_methyltransf"/>
</dbReference>
<dbReference type="PANTHER" id="PTHR44068">
    <property type="entry name" value="ZGC:194242"/>
    <property type="match status" value="1"/>
</dbReference>
<feature type="domain" description="Methyltransferase" evidence="2">
    <location>
        <begin position="69"/>
        <end position="164"/>
    </location>
</feature>
<dbReference type="SUPFAM" id="SSF53335">
    <property type="entry name" value="S-adenosyl-L-methionine-dependent methyltransferases"/>
    <property type="match status" value="1"/>
</dbReference>
<dbReference type="GO" id="GO:0005783">
    <property type="term" value="C:endoplasmic reticulum"/>
    <property type="evidence" value="ECO:0007669"/>
    <property type="project" value="TreeGrafter"/>
</dbReference>
<evidence type="ECO:0000313" key="3">
    <source>
        <dbReference type="EMBL" id="SUZ62630.1"/>
    </source>
</evidence>
<dbReference type="EMBL" id="UINC01000883">
    <property type="protein sequence ID" value="SUZ62630.1"/>
    <property type="molecule type" value="Genomic_DNA"/>
</dbReference>
<dbReference type="AlphaFoldDB" id="A0A381P6X5"/>
<dbReference type="PANTHER" id="PTHR44068:SF1">
    <property type="entry name" value="HYPOTHETICAL LOC100005854"/>
    <property type="match status" value="1"/>
</dbReference>
<dbReference type="Pfam" id="PF13649">
    <property type="entry name" value="Methyltransf_25"/>
    <property type="match status" value="1"/>
</dbReference>
<dbReference type="GO" id="GO:0003838">
    <property type="term" value="F:sterol 24-C-methyltransferase activity"/>
    <property type="evidence" value="ECO:0007669"/>
    <property type="project" value="TreeGrafter"/>
</dbReference>
<dbReference type="InterPro" id="IPR029063">
    <property type="entry name" value="SAM-dependent_MTases_sf"/>
</dbReference>
<evidence type="ECO:0000259" key="2">
    <source>
        <dbReference type="Pfam" id="PF13649"/>
    </source>
</evidence>
<keyword evidence="1" id="KW-0808">Transferase</keyword>
<sequence>MNEPSGDIKSMTLYHHVDRVVNELRELGKPNDEPLRVDELTPFDQLHYHSTEAVDEAIRATGIGEGSSVLEIGSGLGGPSRYLAATSGAAVTALELQEDHHRMAVDLTRRCGLVDRVTHVCGDFLTHPWDGEKFDAVVSWLALYHIPQRAILLDRCRSLLPVGGFLYAEDLCERRPFDDDEREELASELFANYLPSSDRYRQDLADAGFEVLVCDDMSDDWTAFTRGRLDQYRQQQDRHLRVHGEEVFETMCGFYTTMVRRFSDGKLGGIRMVARRI</sequence>
<reference evidence="3" key="1">
    <citation type="submission" date="2018-05" db="EMBL/GenBank/DDBJ databases">
        <authorList>
            <person name="Lanie J.A."/>
            <person name="Ng W.-L."/>
            <person name="Kazmierczak K.M."/>
            <person name="Andrzejewski T.M."/>
            <person name="Davidsen T.M."/>
            <person name="Wayne K.J."/>
            <person name="Tettelin H."/>
            <person name="Glass J.I."/>
            <person name="Rusch D."/>
            <person name="Podicherti R."/>
            <person name="Tsui H.-C.T."/>
            <person name="Winkler M.E."/>
        </authorList>
    </citation>
    <scope>NUCLEOTIDE SEQUENCE</scope>
</reference>
<name>A0A381P6X5_9ZZZZ</name>
<accession>A0A381P6X5</accession>